<evidence type="ECO:0000313" key="3">
    <source>
        <dbReference type="Proteomes" id="UP001558474"/>
    </source>
</evidence>
<dbReference type="SUPFAM" id="SSF52540">
    <property type="entry name" value="P-loop containing nucleoside triphosphate hydrolases"/>
    <property type="match status" value="1"/>
</dbReference>
<dbReference type="Proteomes" id="UP001558474">
    <property type="component" value="Unassembled WGS sequence"/>
</dbReference>
<name>A0ABV3VFN4_9MYCO</name>
<evidence type="ECO:0000313" key="2">
    <source>
        <dbReference type="EMBL" id="MEX3738988.1"/>
    </source>
</evidence>
<dbReference type="PANTHER" id="PTHR13696:SF99">
    <property type="entry name" value="COBYRINIC ACID AC-DIAMIDE SYNTHASE"/>
    <property type="match status" value="1"/>
</dbReference>
<gene>
    <name evidence="2" type="ORF">ABFW12_12180</name>
</gene>
<dbReference type="RefSeq" id="WP_234814799.1">
    <property type="nucleotide sequence ID" value="NZ_JACKVC010000020.1"/>
</dbReference>
<dbReference type="InterPro" id="IPR002586">
    <property type="entry name" value="CobQ/CobB/MinD/ParA_Nub-bd_dom"/>
</dbReference>
<evidence type="ECO:0000259" key="1">
    <source>
        <dbReference type="Pfam" id="PF01656"/>
    </source>
</evidence>
<dbReference type="InterPro" id="IPR050678">
    <property type="entry name" value="DNA_Partitioning_ATPase"/>
</dbReference>
<reference evidence="2 3" key="1">
    <citation type="submission" date="2024-04" db="EMBL/GenBank/DDBJ databases">
        <title>Genomic Markers of Mycobacteria.</title>
        <authorList>
            <person name="Soliman M.S."/>
            <person name="Elkholy A."/>
            <person name="Soliman N.S."/>
            <person name="Abbas A."/>
            <person name="Khayrat S."/>
            <person name="Shawky S."/>
        </authorList>
    </citation>
    <scope>NUCLEOTIDE SEQUENCE [LARGE SCALE GENOMIC DNA]</scope>
    <source>
        <strain evidence="2 3">Egy-CU-AM5</strain>
    </source>
</reference>
<organism evidence="2 3">
    <name type="scientific">Mycolicibacterium porcinum</name>
    <dbReference type="NCBI Taxonomy" id="39693"/>
    <lineage>
        <taxon>Bacteria</taxon>
        <taxon>Bacillati</taxon>
        <taxon>Actinomycetota</taxon>
        <taxon>Actinomycetes</taxon>
        <taxon>Mycobacteriales</taxon>
        <taxon>Mycobacteriaceae</taxon>
        <taxon>Mycolicibacterium</taxon>
    </lineage>
</organism>
<comment type="caution">
    <text evidence="2">The sequence shown here is derived from an EMBL/GenBank/DDBJ whole genome shotgun (WGS) entry which is preliminary data.</text>
</comment>
<dbReference type="CDD" id="cd02042">
    <property type="entry name" value="ParAB_family"/>
    <property type="match status" value="1"/>
</dbReference>
<proteinExistence type="predicted"/>
<dbReference type="Pfam" id="PF01656">
    <property type="entry name" value="CbiA"/>
    <property type="match status" value="1"/>
</dbReference>
<protein>
    <submittedName>
        <fullName evidence="2">ParA family protein</fullName>
    </submittedName>
</protein>
<dbReference type="Gene3D" id="3.40.50.300">
    <property type="entry name" value="P-loop containing nucleotide triphosphate hydrolases"/>
    <property type="match status" value="1"/>
</dbReference>
<dbReference type="EMBL" id="JBDLOU010000021">
    <property type="protein sequence ID" value="MEX3738988.1"/>
    <property type="molecule type" value="Genomic_DNA"/>
</dbReference>
<accession>A0ABV3VFN4</accession>
<dbReference type="PANTHER" id="PTHR13696">
    <property type="entry name" value="P-LOOP CONTAINING NUCLEOSIDE TRIPHOSPHATE HYDROLASE"/>
    <property type="match status" value="1"/>
</dbReference>
<keyword evidence="3" id="KW-1185">Reference proteome</keyword>
<feature type="domain" description="CobQ/CobB/MinD/ParA nucleotide binding" evidence="1">
    <location>
        <begin position="21"/>
        <end position="244"/>
    </location>
</feature>
<dbReference type="InterPro" id="IPR027417">
    <property type="entry name" value="P-loop_NTPase"/>
</dbReference>
<sequence length="275" mass="29731">MQRGESGIAQGLAMVAVSALVLSGKGGTAKTLWQMMLAGEASRAGISALLVDADPERNLSNHFGVSQHSTGLGSVLEDADISFWGNPDKGAKRIDEEIIETRWPGIDLLPAGASLGRVAGFGVPDTGLLRAIFDTAGIFGRYEVVLIDTGGRTGSLEALAMHLGDVAYSPITPTLDAVRKAREARDRVERIQRTHPLRWCGVVLSGFDSRNGIDQSIRERVQKEFGDEVRAELPRRAVINEAFQLGNRLGDGSDPNAKNLARIFRDFLERDLLGR</sequence>